<keyword evidence="1" id="KW-0732">Signal</keyword>
<dbReference type="Pfam" id="PF18990">
    <property type="entry name" value="DUF5723"/>
    <property type="match status" value="1"/>
</dbReference>
<dbReference type="Proteomes" id="UP001500582">
    <property type="component" value="Unassembled WGS sequence"/>
</dbReference>
<dbReference type="InterPro" id="IPR043781">
    <property type="entry name" value="DUF5723"/>
</dbReference>
<evidence type="ECO:0000259" key="2">
    <source>
        <dbReference type="Pfam" id="PF18990"/>
    </source>
</evidence>
<reference evidence="4" key="1">
    <citation type="journal article" date="2019" name="Int. J. Syst. Evol. Microbiol.">
        <title>The Global Catalogue of Microorganisms (GCM) 10K type strain sequencing project: providing services to taxonomists for standard genome sequencing and annotation.</title>
        <authorList>
            <consortium name="The Broad Institute Genomics Platform"/>
            <consortium name="The Broad Institute Genome Sequencing Center for Infectious Disease"/>
            <person name="Wu L."/>
            <person name="Ma J."/>
        </authorList>
    </citation>
    <scope>NUCLEOTIDE SEQUENCE [LARGE SCALE GENOMIC DNA]</scope>
    <source>
        <strain evidence="4">JCM 17705</strain>
    </source>
</reference>
<organism evidence="3 4">
    <name type="scientific">Mucilaginibacter gynuensis</name>
    <dbReference type="NCBI Taxonomy" id="1302236"/>
    <lineage>
        <taxon>Bacteria</taxon>
        <taxon>Pseudomonadati</taxon>
        <taxon>Bacteroidota</taxon>
        <taxon>Sphingobacteriia</taxon>
        <taxon>Sphingobacteriales</taxon>
        <taxon>Sphingobacteriaceae</taxon>
        <taxon>Mucilaginibacter</taxon>
    </lineage>
</organism>
<accession>A0ABP8G7L7</accession>
<dbReference type="RefSeq" id="WP_345210624.1">
    <property type="nucleotide sequence ID" value="NZ_BAABFT010000003.1"/>
</dbReference>
<protein>
    <recommendedName>
        <fullName evidence="2">DUF5723 domain-containing protein</fullName>
    </recommendedName>
</protein>
<feature type="domain" description="DUF5723" evidence="2">
    <location>
        <begin position="84"/>
        <end position="404"/>
    </location>
</feature>
<feature type="chain" id="PRO_5047162147" description="DUF5723 domain-containing protein" evidence="1">
    <location>
        <begin position="20"/>
        <end position="475"/>
    </location>
</feature>
<comment type="caution">
    <text evidence="3">The sequence shown here is derived from an EMBL/GenBank/DDBJ whole genome shotgun (WGS) entry which is preliminary data.</text>
</comment>
<keyword evidence="4" id="KW-1185">Reference proteome</keyword>
<evidence type="ECO:0000313" key="4">
    <source>
        <dbReference type="Proteomes" id="UP001500582"/>
    </source>
</evidence>
<proteinExistence type="predicted"/>
<sequence>MKKSLLFFALLLSSVNLFAQQLAQYNTETLFDSFENPSQRSFIRDSSRMFASNFLFPTAGTDLVITGNAQVSLKSRAFDARYNNSALQIGQGKFNHITVNANIYLLMFKIYTSQDGDQELGFSLQSRGEGNALFTDETVALFNGSGSFETGAYNNPFKGNAYYQTYHQLGVTYREKITPRFALGLKLNFLMGAQYQKLKIYNSYIEFNDQDNAILALNAQRYTSHVEGTSGARDFKPSLRNPGLSFTLGGSYKNDEGVVFQGNLKDVGFIRWNSKASIYNIDGATMLTDLSTRQREDSTSAQLSRLLRTGNLETGHFFTPTDGRAELSASKAYWLNYDQTWKMSPSIIVNKQLFYSGFTAAVVNHIQYKKCIVTVLSSYNDLNLLSFGGQFMFKTPNAEFFLGSERVFETGRTILAAYGRQSQITHSGAFTGGNLFFGVSFKFGNYIESPMNASRMPSGEPGFFGRLYHRLFKSN</sequence>
<evidence type="ECO:0000256" key="1">
    <source>
        <dbReference type="SAM" id="SignalP"/>
    </source>
</evidence>
<evidence type="ECO:0000313" key="3">
    <source>
        <dbReference type="EMBL" id="GAA4318869.1"/>
    </source>
</evidence>
<gene>
    <name evidence="3" type="ORF">GCM10023149_17180</name>
</gene>
<feature type="signal peptide" evidence="1">
    <location>
        <begin position="1"/>
        <end position="19"/>
    </location>
</feature>
<name>A0ABP8G7L7_9SPHI</name>
<dbReference type="EMBL" id="BAABFT010000003">
    <property type="protein sequence ID" value="GAA4318869.1"/>
    <property type="molecule type" value="Genomic_DNA"/>
</dbReference>